<evidence type="ECO:0000313" key="2">
    <source>
        <dbReference type="EMBL" id="MQW69793.1"/>
    </source>
</evidence>
<feature type="compositionally biased region" description="Polar residues" evidence="1">
    <location>
        <begin position="125"/>
        <end position="134"/>
    </location>
</feature>
<sequence length="186" mass="21135">MTAERWMRFYPSDWLGDPALRTCSYAARGLWMDMLCLMDAAKPRGHLKLGRQKVDAQTLATLTNGTPRLVEKLLAELQKAGVFSVNSRGTIYSRKMVREEKWSKKGKKMSAARWSQGAETKEEFGTSNARSMTPESRVHNKQESCRSRLGAARAKRHHQPDHDPPDFSNDPVNPSEALLRTRIVKH</sequence>
<dbReference type="RefSeq" id="WP_024324096.1">
    <property type="nucleotide sequence ID" value="NZ_CP149881.1"/>
</dbReference>
<accession>A0A6G1WJF2</accession>
<protein>
    <submittedName>
        <fullName evidence="2">Uncharacterized protein</fullName>
    </submittedName>
</protein>
<evidence type="ECO:0000256" key="1">
    <source>
        <dbReference type="SAM" id="MobiDB-lite"/>
    </source>
</evidence>
<dbReference type="AlphaFoldDB" id="A0A6G1WJF2"/>
<dbReference type="EMBL" id="WISB01000076">
    <property type="protein sequence ID" value="MQW69793.1"/>
    <property type="molecule type" value="Genomic_DNA"/>
</dbReference>
<comment type="caution">
    <text evidence="2">The sequence shown here is derived from an EMBL/GenBank/DDBJ whole genome shotgun (WGS) entry which is preliminary data.</text>
</comment>
<feature type="region of interest" description="Disordered" evidence="1">
    <location>
        <begin position="102"/>
        <end position="186"/>
    </location>
</feature>
<organism evidence="2">
    <name type="scientific">Sinorhizobium medicae</name>
    <dbReference type="NCBI Taxonomy" id="110321"/>
    <lineage>
        <taxon>Bacteria</taxon>
        <taxon>Pseudomonadati</taxon>
        <taxon>Pseudomonadota</taxon>
        <taxon>Alphaproteobacteria</taxon>
        <taxon>Hyphomicrobiales</taxon>
        <taxon>Rhizobiaceae</taxon>
        <taxon>Sinorhizobium/Ensifer group</taxon>
        <taxon>Sinorhizobium</taxon>
    </lineage>
</organism>
<gene>
    <name evidence="2" type="ORF">GHJ91_11630</name>
</gene>
<name>A0A6G1WJF2_9HYPH</name>
<proteinExistence type="predicted"/>
<feature type="compositionally biased region" description="Basic and acidic residues" evidence="1">
    <location>
        <begin position="136"/>
        <end position="146"/>
    </location>
</feature>
<reference evidence="2" key="1">
    <citation type="journal article" date="2013" name="Genome Biol.">
        <title>Comparative genomics of the core and accessory genomes of 48 Sinorhizobium strains comprising five genospecies.</title>
        <authorList>
            <person name="Sugawara M."/>
            <person name="Epstein B."/>
            <person name="Badgley B.D."/>
            <person name="Unno T."/>
            <person name="Xu L."/>
            <person name="Reese J."/>
            <person name="Gyaneshwar P."/>
            <person name="Denny R."/>
            <person name="Mudge J."/>
            <person name="Bharti A.K."/>
            <person name="Farmer A.D."/>
            <person name="May G.D."/>
            <person name="Woodward J.E."/>
            <person name="Medigue C."/>
            <person name="Vallenet D."/>
            <person name="Lajus A."/>
            <person name="Rouy Z."/>
            <person name="Martinez-Vaz B."/>
            <person name="Tiffin P."/>
            <person name="Young N.D."/>
            <person name="Sadowsky M.J."/>
        </authorList>
    </citation>
    <scope>NUCLEOTIDE SEQUENCE</scope>
    <source>
        <strain evidence="2">M1</strain>
    </source>
</reference>